<keyword evidence="1" id="KW-0732">Signal</keyword>
<gene>
    <name evidence="2" type="ORF">FRX48_00091</name>
</gene>
<organism evidence="2 3">
    <name type="scientific">Lasallia pustulata</name>
    <dbReference type="NCBI Taxonomy" id="136370"/>
    <lineage>
        <taxon>Eukaryota</taxon>
        <taxon>Fungi</taxon>
        <taxon>Dikarya</taxon>
        <taxon>Ascomycota</taxon>
        <taxon>Pezizomycotina</taxon>
        <taxon>Lecanoromycetes</taxon>
        <taxon>OSLEUM clade</taxon>
        <taxon>Umbilicariomycetidae</taxon>
        <taxon>Umbilicariales</taxon>
        <taxon>Umbilicariaceae</taxon>
        <taxon>Lasallia</taxon>
    </lineage>
</organism>
<evidence type="ECO:0000256" key="1">
    <source>
        <dbReference type="SAM" id="SignalP"/>
    </source>
</evidence>
<feature type="chain" id="PRO_5024448553" evidence="1">
    <location>
        <begin position="18"/>
        <end position="207"/>
    </location>
</feature>
<proteinExistence type="predicted"/>
<protein>
    <submittedName>
        <fullName evidence="2">Uncharacterized protein</fullName>
    </submittedName>
</protein>
<comment type="caution">
    <text evidence="2">The sequence shown here is derived from an EMBL/GenBank/DDBJ whole genome shotgun (WGS) entry which is preliminary data.</text>
</comment>
<dbReference type="Proteomes" id="UP000324767">
    <property type="component" value="Unassembled WGS sequence"/>
</dbReference>
<name>A0A5M8PZU4_9LECA</name>
<sequence>MHSVTFATALLVGLAFAYPQPVMPLPAGGSSQVTLGFVGRVNIAVRTVQITDHNPSARLYEVQATAPGGGGVTKPAALTQLQVVFSLEKSRCAIITSTAGGAFNPVQYRDTPWLQDLVVAWPIEMDAVEADALLKKAGYTAPYDELTLRWPLYPGINQPYYIFTMVIGLFVFVGVNDKTVTVDPFSMGPGPSISKFLQGPAKQATTA</sequence>
<dbReference type="OrthoDB" id="5402897at2759"/>
<feature type="signal peptide" evidence="1">
    <location>
        <begin position="1"/>
        <end position="17"/>
    </location>
</feature>
<dbReference type="EMBL" id="VXIT01000001">
    <property type="protein sequence ID" value="KAA6415376.1"/>
    <property type="molecule type" value="Genomic_DNA"/>
</dbReference>
<evidence type="ECO:0000313" key="2">
    <source>
        <dbReference type="EMBL" id="KAA6415376.1"/>
    </source>
</evidence>
<dbReference type="AlphaFoldDB" id="A0A5M8PZU4"/>
<accession>A0A5M8PZU4</accession>
<evidence type="ECO:0000313" key="3">
    <source>
        <dbReference type="Proteomes" id="UP000324767"/>
    </source>
</evidence>
<reference evidence="2 3" key="1">
    <citation type="submission" date="2019-09" db="EMBL/GenBank/DDBJ databases">
        <title>The hologenome of the rock-dwelling lichen Lasallia pustulata.</title>
        <authorList>
            <person name="Greshake Tzovaras B."/>
            <person name="Segers F."/>
            <person name="Bicker A."/>
            <person name="Dal Grande F."/>
            <person name="Otte J."/>
            <person name="Hankeln T."/>
            <person name="Schmitt I."/>
            <person name="Ebersberger I."/>
        </authorList>
    </citation>
    <scope>NUCLEOTIDE SEQUENCE [LARGE SCALE GENOMIC DNA]</scope>
    <source>
        <strain evidence="2">A1-1</strain>
    </source>
</reference>